<sequence length="368" mass="38332">MSAARPPEGARTADRQVGGTPIQPLQHIHVVEFEGIGPGPLCGRVLADLGARVTVVARPGTSSVVDKLSGGGQPPLREGKHIVELNLKKPEDVAQALGLIASCDALIEGNRPGVMERLGLGPAHCAAVNPRLVYGRMTGWGQYGPLANAAGHDINYVALSGMLSLSAVHGQLPVSPPTVLGDAGGALGLALGIACGVLQARQTGQGCVVDSAIVDVVAMLGGLAQWIAGSGGLGGPTPSVFHDSPFYDVYRCADGGFVTLGAIEPQFYALLLQKLGLDDVSPAAQFDTAAWPVLKERVRALFLTQPRQHWCDLLEGTDACFAPVLTLDEAARHPHNAARGVFKQTTTGERRTSAAPRFSPLQEAPTHD</sequence>
<dbReference type="InterPro" id="IPR023606">
    <property type="entry name" value="CoA-Trfase_III_dom_1_sf"/>
</dbReference>
<protein>
    <submittedName>
        <fullName evidence="2">Alpha-methylacyl-CoA racemase</fullName>
        <ecNumber evidence="2">5.1.99.4</ecNumber>
    </submittedName>
</protein>
<dbReference type="EMBL" id="JAVDWE010000006">
    <property type="protein sequence ID" value="MDR7094759.1"/>
    <property type="molecule type" value="Genomic_DNA"/>
</dbReference>
<keyword evidence="3" id="KW-1185">Reference proteome</keyword>
<dbReference type="Gene3D" id="3.40.50.10540">
    <property type="entry name" value="Crotonobetainyl-coa:carnitine coa-transferase, domain 1"/>
    <property type="match status" value="1"/>
</dbReference>
<dbReference type="InterPro" id="IPR044855">
    <property type="entry name" value="CoA-Trfase_III_dom3_sf"/>
</dbReference>
<keyword evidence="2" id="KW-0413">Isomerase</keyword>
<dbReference type="Gene3D" id="3.30.1540.10">
    <property type="entry name" value="formyl-coa transferase, domain 3"/>
    <property type="match status" value="1"/>
</dbReference>
<feature type="region of interest" description="Disordered" evidence="1">
    <location>
        <begin position="1"/>
        <end position="20"/>
    </location>
</feature>
<proteinExistence type="predicted"/>
<reference evidence="2 3" key="1">
    <citation type="submission" date="2023-07" db="EMBL/GenBank/DDBJ databases">
        <title>Sorghum-associated microbial communities from plants grown in Nebraska, USA.</title>
        <authorList>
            <person name="Schachtman D."/>
        </authorList>
    </citation>
    <scope>NUCLEOTIDE SEQUENCE [LARGE SCALE GENOMIC DNA]</scope>
    <source>
        <strain evidence="2 3">BE240</strain>
    </source>
</reference>
<evidence type="ECO:0000313" key="2">
    <source>
        <dbReference type="EMBL" id="MDR7094759.1"/>
    </source>
</evidence>
<dbReference type="InterPro" id="IPR003673">
    <property type="entry name" value="CoA-Trfase_fam_III"/>
</dbReference>
<organism evidence="2 3">
    <name type="scientific">Hydrogenophaga laconesensis</name>
    <dbReference type="NCBI Taxonomy" id="1805971"/>
    <lineage>
        <taxon>Bacteria</taxon>
        <taxon>Pseudomonadati</taxon>
        <taxon>Pseudomonadota</taxon>
        <taxon>Betaproteobacteria</taxon>
        <taxon>Burkholderiales</taxon>
        <taxon>Comamonadaceae</taxon>
        <taxon>Hydrogenophaga</taxon>
    </lineage>
</organism>
<name>A0ABU1VBB4_9BURK</name>
<gene>
    <name evidence="2" type="ORF">J2X09_002502</name>
</gene>
<dbReference type="RefSeq" id="WP_204733774.1">
    <property type="nucleotide sequence ID" value="NZ_JAVDWE010000006.1"/>
</dbReference>
<dbReference type="Proteomes" id="UP001265550">
    <property type="component" value="Unassembled WGS sequence"/>
</dbReference>
<dbReference type="EC" id="5.1.99.4" evidence="2"/>
<evidence type="ECO:0000313" key="3">
    <source>
        <dbReference type="Proteomes" id="UP001265550"/>
    </source>
</evidence>
<dbReference type="GO" id="GO:0008111">
    <property type="term" value="F:alpha-methylacyl-CoA racemase activity"/>
    <property type="evidence" value="ECO:0007669"/>
    <property type="project" value="UniProtKB-EC"/>
</dbReference>
<accession>A0ABU1VBB4</accession>
<dbReference type="InterPro" id="IPR050509">
    <property type="entry name" value="CoA-transferase_III"/>
</dbReference>
<dbReference type="PANTHER" id="PTHR48228">
    <property type="entry name" value="SUCCINYL-COA--D-CITRAMALATE COA-TRANSFERASE"/>
    <property type="match status" value="1"/>
</dbReference>
<dbReference type="SUPFAM" id="SSF89796">
    <property type="entry name" value="CoA-transferase family III (CaiB/BaiF)"/>
    <property type="match status" value="1"/>
</dbReference>
<dbReference type="Pfam" id="PF02515">
    <property type="entry name" value="CoA_transf_3"/>
    <property type="match status" value="1"/>
</dbReference>
<evidence type="ECO:0000256" key="1">
    <source>
        <dbReference type="SAM" id="MobiDB-lite"/>
    </source>
</evidence>
<comment type="caution">
    <text evidence="2">The sequence shown here is derived from an EMBL/GenBank/DDBJ whole genome shotgun (WGS) entry which is preliminary data.</text>
</comment>
<feature type="region of interest" description="Disordered" evidence="1">
    <location>
        <begin position="340"/>
        <end position="368"/>
    </location>
</feature>
<dbReference type="PANTHER" id="PTHR48228:SF5">
    <property type="entry name" value="ALPHA-METHYLACYL-COA RACEMASE"/>
    <property type="match status" value="1"/>
</dbReference>